<protein>
    <recommendedName>
        <fullName evidence="3">bis(5'-nucleosyl)-tetraphosphatase (symmetrical)</fullName>
        <ecNumber evidence="3">3.6.1.41</ecNumber>
    </recommendedName>
    <alternativeName>
        <fullName evidence="6">Ap4A hydrolase</fullName>
    </alternativeName>
    <alternativeName>
        <fullName evidence="5">Diadenosine 5',5'''-P1,P4-tetraphosphate pyrophosphohydrolase</fullName>
    </alternativeName>
    <alternativeName>
        <fullName evidence="7">Diadenosine tetraphosphatase</fullName>
    </alternativeName>
</protein>
<evidence type="ECO:0000313" key="11">
    <source>
        <dbReference type="Proteomes" id="UP000248330"/>
    </source>
</evidence>
<evidence type="ECO:0000256" key="1">
    <source>
        <dbReference type="ARBA" id="ARBA00003413"/>
    </source>
</evidence>
<name>A0A318EHG2_9GAMM</name>
<dbReference type="AlphaFoldDB" id="A0A318EHG2"/>
<comment type="caution">
    <text evidence="10">The sequence shown here is derived from an EMBL/GenBank/DDBJ whole genome shotgun (WGS) entry which is preliminary data.</text>
</comment>
<feature type="domain" description="Calcineurin-like phosphoesterase" evidence="9">
    <location>
        <begin position="1"/>
        <end position="131"/>
    </location>
</feature>
<evidence type="ECO:0000259" key="9">
    <source>
        <dbReference type="Pfam" id="PF00149"/>
    </source>
</evidence>
<evidence type="ECO:0000313" key="10">
    <source>
        <dbReference type="EMBL" id="PXV70245.1"/>
    </source>
</evidence>
<dbReference type="PIRSF" id="PIRSF000903">
    <property type="entry name" value="B5n-ttraPtase_sm"/>
    <property type="match status" value="1"/>
</dbReference>
<dbReference type="SUPFAM" id="SSF56300">
    <property type="entry name" value="Metallo-dependent phosphatases"/>
    <property type="match status" value="1"/>
</dbReference>
<comment type="similarity">
    <text evidence="2">Belongs to the Ap4A hydrolase family.</text>
</comment>
<gene>
    <name evidence="10" type="ORF">C8D93_10297</name>
</gene>
<dbReference type="EC" id="3.6.1.41" evidence="3"/>
<dbReference type="PANTHER" id="PTHR40942">
    <property type="match status" value="1"/>
</dbReference>
<proteinExistence type="inferred from homology"/>
<accession>A0A318EHG2</accession>
<sequence length="270" mass="29449">MSTYVIGDIQGCCDALLRLLDLCRFDPAADRLICAGDLVARGPDSLGTLRLVHGLGNAATAVLGNHDLHLLALAQGIGKARDGLDAVVEADDADVLLDWLASRPLALHHLATDTLIIHAGLAPQWTVTQVVALAAEAQAVFADRRRRRAFLPHMYGNEPARWRDDLGGDARIRFIVNCLTRARYCTALGKFEFSEKGRPGRQADDLLPWFAAPDRRSAGTPIVFGHWSTLGQIEWPRHRVWGLDTGCVWGGPLTALRLEDRALIQVPCSG</sequence>
<comment type="function">
    <text evidence="1">Hydrolyzes diadenosine 5',5'''-P1,P4-tetraphosphate to yield ADP.</text>
</comment>
<reference evidence="10 11" key="1">
    <citation type="submission" date="2018-04" db="EMBL/GenBank/DDBJ databases">
        <title>Genomic Encyclopedia of Type Strains, Phase IV (KMG-IV): sequencing the most valuable type-strain genomes for metagenomic binning, comparative biology and taxonomic classification.</title>
        <authorList>
            <person name="Goeker M."/>
        </authorList>
    </citation>
    <scope>NUCLEOTIDE SEQUENCE [LARGE SCALE GENOMIC DNA]</scope>
    <source>
        <strain evidence="10 11">DSM 104150</strain>
    </source>
</reference>
<dbReference type="Pfam" id="PF00149">
    <property type="entry name" value="Metallophos"/>
    <property type="match status" value="1"/>
</dbReference>
<evidence type="ECO:0000256" key="2">
    <source>
        <dbReference type="ARBA" id="ARBA00005419"/>
    </source>
</evidence>
<dbReference type="RefSeq" id="WP_110263932.1">
    <property type="nucleotide sequence ID" value="NZ_CAWNXA010000002.1"/>
</dbReference>
<dbReference type="GO" id="GO:0008803">
    <property type="term" value="F:bis(5'-nucleosyl)-tetraphosphatase (symmetrical) activity"/>
    <property type="evidence" value="ECO:0007669"/>
    <property type="project" value="UniProtKB-EC"/>
</dbReference>
<keyword evidence="11" id="KW-1185">Reference proteome</keyword>
<dbReference type="NCBIfam" id="TIGR00668">
    <property type="entry name" value="apaH"/>
    <property type="match status" value="1"/>
</dbReference>
<evidence type="ECO:0000256" key="3">
    <source>
        <dbReference type="ARBA" id="ARBA00012506"/>
    </source>
</evidence>
<dbReference type="InterPro" id="IPR004843">
    <property type="entry name" value="Calcineurin-like_PHP"/>
</dbReference>
<comment type="catalytic activity">
    <reaction evidence="8">
        <text>P(1),P(4)-bis(5'-adenosyl) tetraphosphate + H2O = 2 ADP + 2 H(+)</text>
        <dbReference type="Rhea" id="RHEA:24252"/>
        <dbReference type="ChEBI" id="CHEBI:15377"/>
        <dbReference type="ChEBI" id="CHEBI:15378"/>
        <dbReference type="ChEBI" id="CHEBI:58141"/>
        <dbReference type="ChEBI" id="CHEBI:456216"/>
        <dbReference type="EC" id="3.6.1.41"/>
    </reaction>
</comment>
<dbReference type="OrthoDB" id="9807890at2"/>
<organism evidence="10 11">
    <name type="scientific">Sinimarinibacterium flocculans</name>
    <dbReference type="NCBI Taxonomy" id="985250"/>
    <lineage>
        <taxon>Bacteria</taxon>
        <taxon>Pseudomonadati</taxon>
        <taxon>Pseudomonadota</taxon>
        <taxon>Gammaproteobacteria</taxon>
        <taxon>Nevskiales</taxon>
        <taxon>Nevskiaceae</taxon>
        <taxon>Sinimarinibacterium</taxon>
    </lineage>
</organism>
<dbReference type="NCBIfam" id="NF001204">
    <property type="entry name" value="PRK00166.1"/>
    <property type="match status" value="1"/>
</dbReference>
<dbReference type="Gene3D" id="3.60.21.10">
    <property type="match status" value="1"/>
</dbReference>
<evidence type="ECO:0000256" key="6">
    <source>
        <dbReference type="ARBA" id="ARBA00032248"/>
    </source>
</evidence>
<dbReference type="InterPro" id="IPR029052">
    <property type="entry name" value="Metallo-depent_PP-like"/>
</dbReference>
<keyword evidence="4" id="KW-0378">Hydrolase</keyword>
<dbReference type="Proteomes" id="UP000248330">
    <property type="component" value="Unassembled WGS sequence"/>
</dbReference>
<evidence type="ECO:0000256" key="4">
    <source>
        <dbReference type="ARBA" id="ARBA00022801"/>
    </source>
</evidence>
<evidence type="ECO:0000256" key="5">
    <source>
        <dbReference type="ARBA" id="ARBA00031248"/>
    </source>
</evidence>
<dbReference type="PANTHER" id="PTHR40942:SF4">
    <property type="entry name" value="CYTOCHROME C5"/>
    <property type="match status" value="1"/>
</dbReference>
<evidence type="ECO:0000256" key="8">
    <source>
        <dbReference type="ARBA" id="ARBA00049417"/>
    </source>
</evidence>
<evidence type="ECO:0000256" key="7">
    <source>
        <dbReference type="ARBA" id="ARBA00033210"/>
    </source>
</evidence>
<dbReference type="InterPro" id="IPR004617">
    <property type="entry name" value="ApaH"/>
</dbReference>
<dbReference type="EMBL" id="QICN01000002">
    <property type="protein sequence ID" value="PXV70245.1"/>
    <property type="molecule type" value="Genomic_DNA"/>
</dbReference>